<protein>
    <submittedName>
        <fullName evidence="2">Uncharacterized protein</fullName>
    </submittedName>
</protein>
<feature type="region of interest" description="Disordered" evidence="1">
    <location>
        <begin position="1"/>
        <end position="42"/>
    </location>
</feature>
<reference evidence="2" key="2">
    <citation type="submission" date="2015-06" db="UniProtKB">
        <authorList>
            <consortium name="EnsemblProtists"/>
        </authorList>
    </citation>
    <scope>IDENTIFICATION</scope>
    <source>
        <strain evidence="2">Emoy2</strain>
    </source>
</reference>
<proteinExistence type="predicted"/>
<keyword evidence="3" id="KW-1185">Reference proteome</keyword>
<organism evidence="2 3">
    <name type="scientific">Hyaloperonospora arabidopsidis (strain Emoy2)</name>
    <name type="common">Downy mildew agent</name>
    <name type="synonym">Peronospora arabidopsidis</name>
    <dbReference type="NCBI Taxonomy" id="559515"/>
    <lineage>
        <taxon>Eukaryota</taxon>
        <taxon>Sar</taxon>
        <taxon>Stramenopiles</taxon>
        <taxon>Oomycota</taxon>
        <taxon>Peronosporomycetes</taxon>
        <taxon>Peronosporales</taxon>
        <taxon>Peronosporaceae</taxon>
        <taxon>Hyaloperonospora</taxon>
    </lineage>
</organism>
<dbReference type="EnsemblProtists" id="HpaT800381">
    <property type="protein sequence ID" value="HpaP800381"/>
    <property type="gene ID" value="HpaG800381"/>
</dbReference>
<evidence type="ECO:0000313" key="3">
    <source>
        <dbReference type="Proteomes" id="UP000011713"/>
    </source>
</evidence>
<evidence type="ECO:0000256" key="1">
    <source>
        <dbReference type="SAM" id="MobiDB-lite"/>
    </source>
</evidence>
<dbReference type="AlphaFoldDB" id="M4B283"/>
<sequence length="150" mass="16918">MDSTGTRERRRRSRSPRRSARSSSVRVPPRSERRQLGSGSAECTSPRAIFRMHVSFSSSRAAQTHESIRACYWCPSSCLNLFLSCKREGFMLELNDLKVAKATHACRVLHLVKPAHEVDQLLLLNGLEAADTSVQHVEKRGVRERHAVAH</sequence>
<dbReference type="HOGENOM" id="CLU_1744021_0_0_1"/>
<reference evidence="3" key="1">
    <citation type="journal article" date="2010" name="Science">
        <title>Signatures of adaptation to obligate biotrophy in the Hyaloperonospora arabidopsidis genome.</title>
        <authorList>
            <person name="Baxter L."/>
            <person name="Tripathy S."/>
            <person name="Ishaque N."/>
            <person name="Boot N."/>
            <person name="Cabral A."/>
            <person name="Kemen E."/>
            <person name="Thines M."/>
            <person name="Ah-Fong A."/>
            <person name="Anderson R."/>
            <person name="Badejoko W."/>
            <person name="Bittner-Eddy P."/>
            <person name="Boore J.L."/>
            <person name="Chibucos M.C."/>
            <person name="Coates M."/>
            <person name="Dehal P."/>
            <person name="Delehaunty K."/>
            <person name="Dong S."/>
            <person name="Downton P."/>
            <person name="Dumas B."/>
            <person name="Fabro G."/>
            <person name="Fronick C."/>
            <person name="Fuerstenberg S.I."/>
            <person name="Fulton L."/>
            <person name="Gaulin E."/>
            <person name="Govers F."/>
            <person name="Hughes L."/>
            <person name="Humphray S."/>
            <person name="Jiang R.H."/>
            <person name="Judelson H."/>
            <person name="Kamoun S."/>
            <person name="Kyung K."/>
            <person name="Meijer H."/>
            <person name="Minx P."/>
            <person name="Morris P."/>
            <person name="Nelson J."/>
            <person name="Phuntumart V."/>
            <person name="Qutob D."/>
            <person name="Rehmany A."/>
            <person name="Rougon-Cardoso A."/>
            <person name="Ryden P."/>
            <person name="Torto-Alalibo T."/>
            <person name="Studholme D."/>
            <person name="Wang Y."/>
            <person name="Win J."/>
            <person name="Wood J."/>
            <person name="Clifton S.W."/>
            <person name="Rogers J."/>
            <person name="Van den Ackerveken G."/>
            <person name="Jones J.D."/>
            <person name="McDowell J.M."/>
            <person name="Beynon J."/>
            <person name="Tyler B.M."/>
        </authorList>
    </citation>
    <scope>NUCLEOTIDE SEQUENCE [LARGE SCALE GENOMIC DNA]</scope>
    <source>
        <strain evidence="3">Emoy2</strain>
    </source>
</reference>
<evidence type="ECO:0000313" key="2">
    <source>
        <dbReference type="EnsemblProtists" id="HpaP800381"/>
    </source>
</evidence>
<dbReference type="Proteomes" id="UP000011713">
    <property type="component" value="Unassembled WGS sequence"/>
</dbReference>
<dbReference type="EMBL" id="JH597777">
    <property type="status" value="NOT_ANNOTATED_CDS"/>
    <property type="molecule type" value="Genomic_DNA"/>
</dbReference>
<dbReference type="InParanoid" id="M4B283"/>
<name>M4B283_HYAAE</name>
<accession>M4B283</accession>
<dbReference type="VEuPathDB" id="FungiDB:HpaG800381"/>
<feature type="compositionally biased region" description="Basic residues" evidence="1">
    <location>
        <begin position="8"/>
        <end position="20"/>
    </location>
</feature>